<feature type="compositionally biased region" description="Pro residues" evidence="6">
    <location>
        <begin position="78"/>
        <end position="92"/>
    </location>
</feature>
<dbReference type="InterPro" id="IPR013761">
    <property type="entry name" value="SAM/pointed_sf"/>
</dbReference>
<feature type="region of interest" description="Disordered" evidence="6">
    <location>
        <begin position="1"/>
        <end position="26"/>
    </location>
</feature>
<gene>
    <name evidence="8" type="ORF">VOLCADRAFT_108397</name>
</gene>
<feature type="compositionally biased region" description="Low complexity" evidence="6">
    <location>
        <begin position="1432"/>
        <end position="1478"/>
    </location>
</feature>
<keyword evidence="3" id="KW-0677">Repeat</keyword>
<feature type="compositionally biased region" description="Low complexity" evidence="6">
    <location>
        <begin position="168"/>
        <end position="190"/>
    </location>
</feature>
<evidence type="ECO:0000256" key="2">
    <source>
        <dbReference type="ARBA" id="ARBA00022490"/>
    </source>
</evidence>
<feature type="compositionally biased region" description="Low complexity" evidence="6">
    <location>
        <begin position="2032"/>
        <end position="2042"/>
    </location>
</feature>
<dbReference type="KEGG" id="vcn:VOLCADRAFT_108397"/>
<feature type="region of interest" description="Disordered" evidence="6">
    <location>
        <begin position="478"/>
        <end position="507"/>
    </location>
</feature>
<feature type="compositionally biased region" description="Pro residues" evidence="6">
    <location>
        <begin position="1587"/>
        <end position="1604"/>
    </location>
</feature>
<keyword evidence="5" id="KW-0175">Coiled coil</keyword>
<dbReference type="InParanoid" id="D8UJY1"/>
<keyword evidence="2" id="KW-0963">Cytoplasm</keyword>
<evidence type="ECO:0000256" key="5">
    <source>
        <dbReference type="SAM" id="Coils"/>
    </source>
</evidence>
<feature type="compositionally biased region" description="Basic and acidic residues" evidence="6">
    <location>
        <begin position="280"/>
        <end position="299"/>
    </location>
</feature>
<sequence length="2093" mass="224395">MEGESDDFGLDNTDDLEIDVSDSCEDMPISVPADLVTLHRSTRTILDYQQSNRAGSSGLFSGDDDDFDGESADLVPRQVPPPPPLRPAPPVPPRRRGSSGLFSEDDGTDGEYGLGFSAADDLGAEINHDGAPSARQLLPPVGNYTDPSLSLDANDSEIADLLGPQSKAGAPASALQAALPPRPGPARTVTAPPPPPAPEAGSYGLEAEDSELADLLADSPREAPPRPSLGAGSSSSRRISFKEPVVAVAAAPPPRPRMAHPQPMRQPDSDSFGNSSDGYGLERDSRRDLATQPARRDGLSDDFASGEDYGEVTFGGRVPSPAHAPDPSSGASFKRILAPENPIQDPLDSPVARHGRPPPRGIPPRRQVAESSEAYMDYDDDYGDDDVENDVYGNRGDVRAGHHGGSSSVTFRRIPSPTQRGLLPPRPAAPSPPGDDEYEEQFEDDEDMFADDASWDGEIRFSAGGAPGRGSRHMVAAARPSSARQPRSRGPHATGGTRLRSTSALPPRERQAAMIEDMMGRHPSTWDIREVATWVEFIGLGQYRSKFVHHPVDGGLLLSLGDEELARDLRILPLGHRRALLAAIAQLREAAEALEQQRGGADGAAGAGGRPKSEAERLADLRRRAAEQQGGVRRPSSAGARLIPPEPFLGPAAGKITVYEQRAKLLYQLDRARHRAAQHAAIIEQLSNNKALTEAQMAEMRGKLKDLETKHKEEFAASHRRGMTAPISPGSFRKGAEYGTDAAVPWLPVGRGTQLANRHPERFARDGEDAVVDLTFRPRVVRLEEVPAGAVRDIVAKALSSRTPFWQRMEFEFEKMRKEREAREEARRKRRERMGMVRRGGGGEGEDEEQAKSPHWNNYWVPNSNKNTSYHKHFKRGSENEELNQYRSFAKDKMRLSRWFVEDDESTEGDVALERLVNRMIRALVRTKAEVDSEVGDTFDKRIRNYFEQHGYKFQTHTSNTIMVRARGTRPPAPPRPDTTMYDFEEVEQYYPDYLKKKTQGAGDNYGGGDDDDGDDEARMVPKRTTWKRLVAVYYMERQKKIRAAIAMVKMSQFVQRNGVRWPPERDRDTGKKDVWVPSSTAGALHQLDGRDRTFNEVGRDNISLHAKLKKALGPPQPVTFQMKVKEQEEKEAKAEALFALMGWPHSSGDPHMGPPMEPLLLPAGEGDAGFGLLAAEQGGGERRRWQPQLDFFSALDALIDRALELRHLQEEWVASWHRARERGYGEEDLPLEPPRAEELSWGSDDPLVEMQNRAMERQRQEWLLEWERDRRRRERQAAQMLSQGYRQEDIDYRLGPQPEASEVEFAVENHLMLHVELLARLKEGFLLKFRGELKGTKKMMAVYRALRSQMFLDETRARQQRREDNLRAMYESFRRGSRRIISTEEQEAAFARMKDDEERREARRRELLESKRLEEEASLTPWYLQPRHTSSRGPSQPTSRTTSPSRRSTRSPPAASTGTVTPTTPRRRASSATRTRGTSGGGGPLEGEGSSRSKYIFGSSTPKSIWNPMGYAPRPARPIVSMSLLDSPGLLQGGQSAASLDQPRQQQRTTPRSGSGAGAGVAARQRPSTPTRSSPRTGSAGGGPRSPAPPQRPRSAPAPPASPSRPSGGGAISAAGRRPTSTAPPPSSLRSSAGGAGGASNGKGGASGAPGQRLTAATVSPSPRSLGTPASPGRGRGRSPAVAAPPASPRRSTGRVVFATPSSPTRSSGGGSLAARGRAGTGAAGRRGLMDGDTTSGTPSPERRTTGPAGAGPGSAAASAAAALLQRQQQRRRGLADSDSSPSPQASARRPPLEGGIGPNSSSARGPSGSEAAISRQPRSVGDGGMEPGTAVAAAADGPSRATAGSVVPARSPLRQTSATQSLGATTRPQGLSQQSSATGSLGLPAERGGDGGRGADGTGLSGPAATTAGLITEAARLASSSLTMGPAAGSVGAAAGGDSVSSSRRPSTPPPPAIQQESSSTSKTSSISASGRPGGSSNGGVGVGAPGRSSGAGGTPPKSPLSRSPLAGSPPSQSPPSHSPPSQSPPAPMSPRSAPSPQSSHRQLPVVEAEATEGSAGLGNEDTYALDEYVMDAEEGEELDYGEEVDAAEDF</sequence>
<name>D8UJY1_VOLCA</name>
<feature type="compositionally biased region" description="Basic and acidic residues" evidence="6">
    <location>
        <begin position="611"/>
        <end position="626"/>
    </location>
</feature>
<dbReference type="Gene3D" id="1.10.150.50">
    <property type="entry name" value="Transcription Factor, Ets-1"/>
    <property type="match status" value="1"/>
</dbReference>
<feature type="coiled-coil region" evidence="5">
    <location>
        <begin position="669"/>
        <end position="710"/>
    </location>
</feature>
<feature type="compositionally biased region" description="Gly residues" evidence="6">
    <location>
        <begin position="1974"/>
        <end position="1996"/>
    </location>
</feature>
<feature type="compositionally biased region" description="Acidic residues" evidence="6">
    <location>
        <begin position="62"/>
        <end position="71"/>
    </location>
</feature>
<feature type="compositionally biased region" description="Low complexity" evidence="6">
    <location>
        <begin position="1960"/>
        <end position="1973"/>
    </location>
</feature>
<keyword evidence="9" id="KW-1185">Reference proteome</keyword>
<feature type="compositionally biased region" description="Low complexity" evidence="6">
    <location>
        <begin position="1927"/>
        <end position="1948"/>
    </location>
</feature>
<feature type="compositionally biased region" description="Polar residues" evidence="6">
    <location>
        <begin position="1855"/>
        <end position="1881"/>
    </location>
</feature>
<feature type="compositionally biased region" description="Pro residues" evidence="6">
    <location>
        <begin position="2014"/>
        <end position="2031"/>
    </location>
</feature>
<feature type="region of interest" description="Disordered" evidence="6">
    <location>
        <begin position="596"/>
        <end position="646"/>
    </location>
</feature>
<dbReference type="GeneID" id="9625637"/>
<dbReference type="GO" id="GO:0048678">
    <property type="term" value="P:response to axon injury"/>
    <property type="evidence" value="ECO:0007669"/>
    <property type="project" value="InterPro"/>
</dbReference>
<protein>
    <recommendedName>
        <fullName evidence="7">SAM domain-containing protein</fullName>
    </recommendedName>
</protein>
<dbReference type="eggNOG" id="ENOG502SDXB">
    <property type="taxonomic scope" value="Eukaryota"/>
</dbReference>
<proteinExistence type="predicted"/>
<dbReference type="RefSeq" id="XP_002958968.1">
    <property type="nucleotide sequence ID" value="XM_002958922.1"/>
</dbReference>
<dbReference type="GO" id="GO:0034128">
    <property type="term" value="P:negative regulation of MyD88-independent toll-like receptor signaling pathway"/>
    <property type="evidence" value="ECO:0007669"/>
    <property type="project" value="InterPro"/>
</dbReference>
<feature type="region of interest" description="Disordered" evidence="6">
    <location>
        <begin position="998"/>
        <end position="1018"/>
    </location>
</feature>
<feature type="region of interest" description="Disordered" evidence="6">
    <location>
        <begin position="819"/>
        <end position="862"/>
    </location>
</feature>
<feature type="compositionally biased region" description="Gly residues" evidence="6">
    <location>
        <begin position="1635"/>
        <end position="1649"/>
    </location>
</feature>
<evidence type="ECO:0000256" key="3">
    <source>
        <dbReference type="ARBA" id="ARBA00022737"/>
    </source>
</evidence>
<comment type="subcellular location">
    <subcellularLocation>
        <location evidence="1">Cytoplasm</location>
    </subcellularLocation>
</comment>
<dbReference type="SMART" id="SM00454">
    <property type="entry name" value="SAM"/>
    <property type="match status" value="1"/>
</dbReference>
<dbReference type="GO" id="GO:0005737">
    <property type="term" value="C:cytoplasm"/>
    <property type="evidence" value="ECO:0007669"/>
    <property type="project" value="UniProtKB-SubCell"/>
</dbReference>
<dbReference type="PROSITE" id="PS50105">
    <property type="entry name" value="SAM_DOMAIN"/>
    <property type="match status" value="1"/>
</dbReference>
<feature type="compositionally biased region" description="Low complexity" evidence="6">
    <location>
        <begin position="1668"/>
        <end position="1719"/>
    </location>
</feature>
<dbReference type="Pfam" id="PF00536">
    <property type="entry name" value="SAM_1"/>
    <property type="match status" value="1"/>
</dbReference>
<dbReference type="GO" id="GO:0035591">
    <property type="term" value="F:signaling adaptor activity"/>
    <property type="evidence" value="ECO:0007669"/>
    <property type="project" value="InterPro"/>
</dbReference>
<dbReference type="OrthoDB" id="6133291at2759"/>
<accession>D8UJY1</accession>
<feature type="compositionally biased region" description="Low complexity" evidence="6">
    <location>
        <begin position="1755"/>
        <end position="1769"/>
    </location>
</feature>
<evidence type="ECO:0000256" key="1">
    <source>
        <dbReference type="ARBA" id="ARBA00004496"/>
    </source>
</evidence>
<dbReference type="GO" id="GO:0003953">
    <property type="term" value="F:NAD+ nucleosidase activity"/>
    <property type="evidence" value="ECO:0007669"/>
    <property type="project" value="InterPro"/>
</dbReference>
<feature type="compositionally biased region" description="Gly residues" evidence="6">
    <location>
        <begin position="600"/>
        <end position="609"/>
    </location>
</feature>
<dbReference type="InterPro" id="IPR039184">
    <property type="entry name" value="SARM1"/>
</dbReference>
<feature type="domain" description="SAM" evidence="7">
    <location>
        <begin position="526"/>
        <end position="590"/>
    </location>
</feature>
<keyword evidence="4" id="KW-0378">Hydrolase</keyword>
<feature type="compositionally biased region" description="Low complexity" evidence="6">
    <location>
        <begin position="1543"/>
        <end position="1579"/>
    </location>
</feature>
<dbReference type="Proteomes" id="UP000001058">
    <property type="component" value="Unassembled WGS sequence"/>
</dbReference>
<evidence type="ECO:0000256" key="6">
    <source>
        <dbReference type="SAM" id="MobiDB-lite"/>
    </source>
</evidence>
<dbReference type="InterPro" id="IPR001660">
    <property type="entry name" value="SAM"/>
</dbReference>
<evidence type="ECO:0000313" key="8">
    <source>
        <dbReference type="EMBL" id="EFJ39973.1"/>
    </source>
</evidence>
<feature type="region of interest" description="Disordered" evidence="6">
    <location>
        <begin position="47"/>
        <end position="440"/>
    </location>
</feature>
<evidence type="ECO:0000259" key="7">
    <source>
        <dbReference type="PROSITE" id="PS50105"/>
    </source>
</evidence>
<dbReference type="EMBL" id="GL378433">
    <property type="protein sequence ID" value="EFJ39973.1"/>
    <property type="molecule type" value="Genomic_DNA"/>
</dbReference>
<dbReference type="PANTHER" id="PTHR22998">
    <property type="entry name" value="SARM1"/>
    <property type="match status" value="1"/>
</dbReference>
<dbReference type="SUPFAM" id="SSF47769">
    <property type="entry name" value="SAM/Pointed domain"/>
    <property type="match status" value="1"/>
</dbReference>
<feature type="compositionally biased region" description="Acidic residues" evidence="6">
    <location>
        <begin position="1"/>
        <end position="25"/>
    </location>
</feature>
<dbReference type="PANTHER" id="PTHR22998:SF1">
    <property type="entry name" value="NAD(+) HYDROLASE SARM1"/>
    <property type="match status" value="1"/>
</dbReference>
<reference evidence="8 9" key="1">
    <citation type="journal article" date="2010" name="Science">
        <title>Genomic analysis of organismal complexity in the multicellular green alga Volvox carteri.</title>
        <authorList>
            <person name="Prochnik S.E."/>
            <person name="Umen J."/>
            <person name="Nedelcu A.M."/>
            <person name="Hallmann A."/>
            <person name="Miller S.M."/>
            <person name="Nishii I."/>
            <person name="Ferris P."/>
            <person name="Kuo A."/>
            <person name="Mitros T."/>
            <person name="Fritz-Laylin L.K."/>
            <person name="Hellsten U."/>
            <person name="Chapman J."/>
            <person name="Simakov O."/>
            <person name="Rensing S.A."/>
            <person name="Terry A."/>
            <person name="Pangilinan J."/>
            <person name="Kapitonov V."/>
            <person name="Jurka J."/>
            <person name="Salamov A."/>
            <person name="Shapiro H."/>
            <person name="Schmutz J."/>
            <person name="Grimwood J."/>
            <person name="Lindquist E."/>
            <person name="Lucas S."/>
            <person name="Grigoriev I.V."/>
            <person name="Schmitt R."/>
            <person name="Kirk D."/>
            <person name="Rokhsar D.S."/>
        </authorList>
    </citation>
    <scope>NUCLEOTIDE SEQUENCE [LARGE SCALE GENOMIC DNA]</scope>
    <source>
        <strain evidence="9">f. Nagariensis / Eve</strain>
    </source>
</reference>
<feature type="compositionally biased region" description="Low complexity" evidence="6">
    <location>
        <begin position="1778"/>
        <end position="1791"/>
    </location>
</feature>
<feature type="compositionally biased region" description="Pro residues" evidence="6">
    <location>
        <begin position="424"/>
        <end position="433"/>
    </location>
</feature>
<feature type="compositionally biased region" description="Low complexity" evidence="6">
    <location>
        <begin position="1613"/>
        <end position="1622"/>
    </location>
</feature>
<evidence type="ECO:0000256" key="4">
    <source>
        <dbReference type="ARBA" id="ARBA00022801"/>
    </source>
</evidence>
<organism evidence="9">
    <name type="scientific">Volvox carteri f. nagariensis</name>
    <dbReference type="NCBI Taxonomy" id="3068"/>
    <lineage>
        <taxon>Eukaryota</taxon>
        <taxon>Viridiplantae</taxon>
        <taxon>Chlorophyta</taxon>
        <taxon>core chlorophytes</taxon>
        <taxon>Chlorophyceae</taxon>
        <taxon>CS clade</taxon>
        <taxon>Chlamydomonadales</taxon>
        <taxon>Volvocaceae</taxon>
        <taxon>Volvox</taxon>
    </lineage>
</organism>
<feature type="region of interest" description="Disordered" evidence="6">
    <location>
        <begin position="1925"/>
        <end position="2064"/>
    </location>
</feature>
<feature type="compositionally biased region" description="Polar residues" evidence="6">
    <location>
        <begin position="1656"/>
        <end position="1666"/>
    </location>
</feature>
<dbReference type="STRING" id="3068.D8UJY1"/>
<feature type="compositionally biased region" description="Acidic residues" evidence="6">
    <location>
        <begin position="376"/>
        <end position="389"/>
    </location>
</feature>
<evidence type="ECO:0000313" key="9">
    <source>
        <dbReference type="Proteomes" id="UP000001058"/>
    </source>
</evidence>
<feature type="region of interest" description="Disordered" evidence="6">
    <location>
        <begin position="1420"/>
        <end position="1907"/>
    </location>
</feature>
<feature type="compositionally biased region" description="Gly residues" evidence="6">
    <location>
        <begin position="1893"/>
        <end position="1902"/>
    </location>
</feature>